<reference evidence="1 2" key="2">
    <citation type="journal article" date="2019" name="G3 (Bethesda)">
        <title>Hybrid Assembly of the Genome of the Entomopathogenic Nematode Steinernema carpocapsae Identifies the X-Chromosome.</title>
        <authorList>
            <person name="Serra L."/>
            <person name="Macchietto M."/>
            <person name="Macias-Munoz A."/>
            <person name="McGill C.J."/>
            <person name="Rodriguez I.M."/>
            <person name="Rodriguez B."/>
            <person name="Murad R."/>
            <person name="Mortazavi A."/>
        </authorList>
    </citation>
    <scope>NUCLEOTIDE SEQUENCE [LARGE SCALE GENOMIC DNA]</scope>
    <source>
        <strain evidence="1 2">ALL</strain>
    </source>
</reference>
<protein>
    <submittedName>
        <fullName evidence="1">Uncharacterized protein</fullName>
    </submittedName>
</protein>
<dbReference type="Proteomes" id="UP000298663">
    <property type="component" value="Unassembled WGS sequence"/>
</dbReference>
<dbReference type="EMBL" id="AZBU02000008">
    <property type="protein sequence ID" value="TKR66895.1"/>
    <property type="molecule type" value="Genomic_DNA"/>
</dbReference>
<name>A0A4V5ZZB0_STECR</name>
<dbReference type="AlphaFoldDB" id="A0A4V5ZZB0"/>
<gene>
    <name evidence="1" type="ORF">L596_023122</name>
</gene>
<accession>A0A4V5ZZB0</accession>
<evidence type="ECO:0000313" key="1">
    <source>
        <dbReference type="EMBL" id="TKR66895.1"/>
    </source>
</evidence>
<keyword evidence="2" id="KW-1185">Reference proteome</keyword>
<evidence type="ECO:0000313" key="2">
    <source>
        <dbReference type="Proteomes" id="UP000298663"/>
    </source>
</evidence>
<organism evidence="1 2">
    <name type="scientific">Steinernema carpocapsae</name>
    <name type="common">Entomopathogenic nematode</name>
    <dbReference type="NCBI Taxonomy" id="34508"/>
    <lineage>
        <taxon>Eukaryota</taxon>
        <taxon>Metazoa</taxon>
        <taxon>Ecdysozoa</taxon>
        <taxon>Nematoda</taxon>
        <taxon>Chromadorea</taxon>
        <taxon>Rhabditida</taxon>
        <taxon>Tylenchina</taxon>
        <taxon>Panagrolaimomorpha</taxon>
        <taxon>Strongyloidoidea</taxon>
        <taxon>Steinernematidae</taxon>
        <taxon>Steinernema</taxon>
    </lineage>
</organism>
<comment type="caution">
    <text evidence="1">The sequence shown here is derived from an EMBL/GenBank/DDBJ whole genome shotgun (WGS) entry which is preliminary data.</text>
</comment>
<sequence length="71" mass="8002">MNSFDLYKLMVDDAFHHLQIHAEDVDLLTEDEGIYDAVLFRMLSLTTKTFTNLMSTTSSNPSINPSTGLFS</sequence>
<reference evidence="1 2" key="1">
    <citation type="journal article" date="2015" name="Genome Biol.">
        <title>Comparative genomics of Steinernema reveals deeply conserved gene regulatory networks.</title>
        <authorList>
            <person name="Dillman A.R."/>
            <person name="Macchietto M."/>
            <person name="Porter C.F."/>
            <person name="Rogers A."/>
            <person name="Williams B."/>
            <person name="Antoshechkin I."/>
            <person name="Lee M.M."/>
            <person name="Goodwin Z."/>
            <person name="Lu X."/>
            <person name="Lewis E.E."/>
            <person name="Goodrich-Blair H."/>
            <person name="Stock S.P."/>
            <person name="Adams B.J."/>
            <person name="Sternberg P.W."/>
            <person name="Mortazavi A."/>
        </authorList>
    </citation>
    <scope>NUCLEOTIDE SEQUENCE [LARGE SCALE GENOMIC DNA]</scope>
    <source>
        <strain evidence="1 2">ALL</strain>
    </source>
</reference>
<proteinExistence type="predicted"/>